<dbReference type="PROSITE" id="PS50837">
    <property type="entry name" value="NACHT"/>
    <property type="match status" value="1"/>
</dbReference>
<dbReference type="Gene3D" id="3.80.10.10">
    <property type="entry name" value="Ribonuclease Inhibitor"/>
    <property type="match status" value="1"/>
</dbReference>
<feature type="domain" description="NACHT" evidence="14">
    <location>
        <begin position="172"/>
        <end position="306"/>
    </location>
</feature>
<evidence type="ECO:0000259" key="13">
    <source>
        <dbReference type="PROSITE" id="PS50188"/>
    </source>
</evidence>
<dbReference type="SMART" id="SM00449">
    <property type="entry name" value="SPRY"/>
    <property type="match status" value="1"/>
</dbReference>
<dbReference type="Pfam" id="PF13516">
    <property type="entry name" value="LRR_6"/>
    <property type="match status" value="4"/>
</dbReference>
<dbReference type="InterPro" id="IPR032675">
    <property type="entry name" value="LRR_dom_sf"/>
</dbReference>
<dbReference type="Pfam" id="PF13765">
    <property type="entry name" value="PRY"/>
    <property type="match status" value="1"/>
</dbReference>
<dbReference type="Pfam" id="PF00622">
    <property type="entry name" value="SPRY"/>
    <property type="match status" value="1"/>
</dbReference>
<evidence type="ECO:0000256" key="10">
    <source>
        <dbReference type="PROSITE-ProRule" id="PRU00175"/>
    </source>
</evidence>
<keyword evidence="3" id="KW-0433">Leucine-rich repeat</keyword>
<evidence type="ECO:0000256" key="6">
    <source>
        <dbReference type="ARBA" id="ARBA00022741"/>
    </source>
</evidence>
<dbReference type="Pfam" id="PF15227">
    <property type="entry name" value="zf-C3HC4_4"/>
    <property type="match status" value="1"/>
</dbReference>
<dbReference type="GeneID" id="106602046"/>
<dbReference type="InterPro" id="IPR013083">
    <property type="entry name" value="Znf_RING/FYVE/PHD"/>
</dbReference>
<dbReference type="InterPro" id="IPR051261">
    <property type="entry name" value="NLR"/>
</dbReference>
<accession>A0ABM3EKY4</accession>
<sequence>MFEATSICSSLPEDQSRCAVCQQVLRYPVSITYGHRFCRQCITRYWEKPAPSGDYDCPQSRKRSRSLPVLQHLSEPNDARGSENMDDSLQRAIVNHKDSLKRRYECVIGIEKAGNQSPLNRIYTELYITEGKREGFNNEREVWQLETATSHDTAIHCNDIFKPLPGQERSIRTVLMKGIAGIGKTVSVQKFILDWAEGKANQDVDIMFVLPFWELNLIKDRQYTLLGLLNDFHPVLDIGNAKKLTACKAMFIFDGLDQSRLPLDFQRNKKVSDVTQTLSVDVLLTNLIKGNLLPSALLWITSQPTATNQIPPEYVDQVTEVRGFNDPQKEYYFRKRFRDEDLASRIISHIKTSRSLYIMCHMPVFCWISAIVLEHMLSTDKRREMPTTLTEMSIHFLLIQTSLKNQKYHGRDEMDQEELVESDKEILLKLGKLAFENLEKGNLMFYEEDLKEYGIDVKEASVYSGLCTQIFKEESVLFQRVVYCFIHLSIQEFLSAVYIYNCYTTKNMDALKPFLKRKSRAVSEELTLHELLKSTVDKALESKNGHLDLFVRFLHGMSLESNQKLLRGLVTQTESSPESVQKMIRSLKVMQKNISPERWINLFHCLIEMKDHSVQEEIQVYWRSENISKNLTLVHCSALAYMLQISEVVLDVFDLKVYKASEEGRRRLLPAVRHCRKALLTDCHFSDTLCEVLASVLSSNSSHLVELDLNECYGLTDSGVKLLSAGLGNPQCKLETLRLTDCELTDTSCEVLLPVLSSNPSHLRELDLSNNDLKDSGVKLLSAGLGNPHCKLETLRLSLCGVEEEGCASLVSALRSNPSHLRELDLSYNHPGDSGVRLLSAGLEDPHCRLEKLNVEPGGVYTIKPWPREYACDLTLDPNTVNIKLSLSEENRKVTRSEEAQPYPDHPERFEDCEQVLCREGLTGLCYWEAERSGGGADIGVTYKGIIRREGGGEDCVLGQNDKSWSLSCFNNRYTAWHNDNYTDIDVPSSSSHRIGVFLDWPAGTLSFYRVSSDTLTHLYTFHTTFTEPLYPGFQLWEDPSSVSLCQTQHDVSL</sequence>
<dbReference type="SMART" id="SM00184">
    <property type="entry name" value="RING"/>
    <property type="match status" value="1"/>
</dbReference>
<dbReference type="InterPro" id="IPR013320">
    <property type="entry name" value="ConA-like_dom_sf"/>
</dbReference>
<proteinExistence type="predicted"/>
<dbReference type="Pfam" id="PF17776">
    <property type="entry name" value="NLRC4_HD2"/>
    <property type="match status" value="1"/>
</dbReference>
<dbReference type="PROSITE" id="PS51450">
    <property type="entry name" value="LRR"/>
    <property type="match status" value="1"/>
</dbReference>
<dbReference type="SMART" id="SM00368">
    <property type="entry name" value="LRR_RI"/>
    <property type="match status" value="5"/>
</dbReference>
<keyword evidence="7 10" id="KW-0863">Zinc-finger</keyword>
<reference evidence="16" key="1">
    <citation type="submission" date="2025-08" db="UniProtKB">
        <authorList>
            <consortium name="RefSeq"/>
        </authorList>
    </citation>
    <scope>IDENTIFICATION</scope>
</reference>
<dbReference type="InterPro" id="IPR029495">
    <property type="entry name" value="NACHT-assoc"/>
</dbReference>
<dbReference type="PRINTS" id="PR01407">
    <property type="entry name" value="BUTYPHLNCDUF"/>
</dbReference>
<evidence type="ECO:0000313" key="16">
    <source>
        <dbReference type="RefSeq" id="XP_045571746.1"/>
    </source>
</evidence>
<dbReference type="InterPro" id="IPR041075">
    <property type="entry name" value="NOD1/2_WH"/>
</dbReference>
<keyword evidence="9" id="KW-0067">ATP-binding</keyword>
<dbReference type="InterPro" id="IPR006574">
    <property type="entry name" value="PRY"/>
</dbReference>
<dbReference type="InterPro" id="IPR007111">
    <property type="entry name" value="NACHT_NTPase"/>
</dbReference>
<keyword evidence="8" id="KW-0862">Zinc</keyword>
<dbReference type="PROSITE" id="PS50188">
    <property type="entry name" value="B302_SPRY"/>
    <property type="match status" value="1"/>
</dbReference>
<evidence type="ECO:0000256" key="1">
    <source>
        <dbReference type="ARBA" id="ARBA00004496"/>
    </source>
</evidence>
<evidence type="ECO:0000256" key="9">
    <source>
        <dbReference type="ARBA" id="ARBA00022840"/>
    </source>
</evidence>
<evidence type="ECO:0000256" key="2">
    <source>
        <dbReference type="ARBA" id="ARBA00022490"/>
    </source>
</evidence>
<dbReference type="InterPro" id="IPR027417">
    <property type="entry name" value="P-loop_NTPase"/>
</dbReference>
<dbReference type="InterPro" id="IPR003877">
    <property type="entry name" value="SPRY_dom"/>
</dbReference>
<dbReference type="Pfam" id="PF05729">
    <property type="entry name" value="NACHT"/>
    <property type="match status" value="1"/>
</dbReference>
<dbReference type="PROSITE" id="PS50089">
    <property type="entry name" value="ZF_RING_2"/>
    <property type="match status" value="1"/>
</dbReference>
<evidence type="ECO:0000259" key="12">
    <source>
        <dbReference type="PROSITE" id="PS50089"/>
    </source>
</evidence>
<dbReference type="InterPro" id="IPR001611">
    <property type="entry name" value="Leu-rich_rpt"/>
</dbReference>
<keyword evidence="15" id="KW-1185">Reference proteome</keyword>
<name>A0ABM3EKY4_SALSA</name>
<feature type="domain" description="B30.2/SPRY" evidence="13">
    <location>
        <begin position="854"/>
        <end position="1052"/>
    </location>
</feature>
<evidence type="ECO:0000256" key="3">
    <source>
        <dbReference type="ARBA" id="ARBA00022614"/>
    </source>
</evidence>
<dbReference type="Gene3D" id="3.40.50.300">
    <property type="entry name" value="P-loop containing nucleotide triphosphate hydrolases"/>
    <property type="match status" value="1"/>
</dbReference>
<dbReference type="SMART" id="SM00589">
    <property type="entry name" value="PRY"/>
    <property type="match status" value="1"/>
</dbReference>
<evidence type="ECO:0000256" key="7">
    <source>
        <dbReference type="ARBA" id="ARBA00022771"/>
    </source>
</evidence>
<dbReference type="SUPFAM" id="SSF52047">
    <property type="entry name" value="RNI-like"/>
    <property type="match status" value="1"/>
</dbReference>
<dbReference type="InterPro" id="IPR001870">
    <property type="entry name" value="B30.2/SPRY"/>
</dbReference>
<dbReference type="Gene3D" id="2.60.120.920">
    <property type="match status" value="1"/>
</dbReference>
<evidence type="ECO:0000256" key="5">
    <source>
        <dbReference type="ARBA" id="ARBA00022737"/>
    </source>
</evidence>
<protein>
    <submittedName>
        <fullName evidence="16">NLR family CARD domain-containing protein 3 isoform X2</fullName>
    </submittedName>
</protein>
<dbReference type="Gene3D" id="3.30.40.10">
    <property type="entry name" value="Zinc/RING finger domain, C3HC4 (zinc finger)"/>
    <property type="match status" value="1"/>
</dbReference>
<dbReference type="SUPFAM" id="SSF49899">
    <property type="entry name" value="Concanavalin A-like lectins/glucanases"/>
    <property type="match status" value="1"/>
</dbReference>
<keyword evidence="2" id="KW-0963">Cytoplasm</keyword>
<evidence type="ECO:0000256" key="4">
    <source>
        <dbReference type="ARBA" id="ARBA00022723"/>
    </source>
</evidence>
<evidence type="ECO:0000259" key="14">
    <source>
        <dbReference type="PROSITE" id="PS50837"/>
    </source>
</evidence>
<dbReference type="SUPFAM" id="SSF57850">
    <property type="entry name" value="RING/U-box"/>
    <property type="match status" value="1"/>
</dbReference>
<dbReference type="InterPro" id="IPR003879">
    <property type="entry name" value="Butyrophylin_SPRY"/>
</dbReference>
<gene>
    <name evidence="16" type="primary">LOC106602046</name>
</gene>
<organism evidence="15 16">
    <name type="scientific">Salmo salar</name>
    <name type="common">Atlantic salmon</name>
    <dbReference type="NCBI Taxonomy" id="8030"/>
    <lineage>
        <taxon>Eukaryota</taxon>
        <taxon>Metazoa</taxon>
        <taxon>Chordata</taxon>
        <taxon>Craniata</taxon>
        <taxon>Vertebrata</taxon>
        <taxon>Euteleostomi</taxon>
        <taxon>Actinopterygii</taxon>
        <taxon>Neopterygii</taxon>
        <taxon>Teleostei</taxon>
        <taxon>Protacanthopterygii</taxon>
        <taxon>Salmoniformes</taxon>
        <taxon>Salmonidae</taxon>
        <taxon>Salmoninae</taxon>
        <taxon>Salmo</taxon>
    </lineage>
</organism>
<dbReference type="InterPro" id="IPR043136">
    <property type="entry name" value="B30.2/SPRY_sf"/>
</dbReference>
<keyword evidence="6" id="KW-0547">Nucleotide-binding</keyword>
<keyword evidence="5" id="KW-0677">Repeat</keyword>
<feature type="domain" description="RING-type" evidence="12">
    <location>
        <begin position="18"/>
        <end position="61"/>
    </location>
</feature>
<dbReference type="Pfam" id="PF14484">
    <property type="entry name" value="FISNA"/>
    <property type="match status" value="1"/>
</dbReference>
<feature type="region of interest" description="Disordered" evidence="11">
    <location>
        <begin position="66"/>
        <end position="85"/>
    </location>
</feature>
<keyword evidence="4" id="KW-0479">Metal-binding</keyword>
<dbReference type="PANTHER" id="PTHR24106">
    <property type="entry name" value="NACHT, LRR AND CARD DOMAINS-CONTAINING"/>
    <property type="match status" value="1"/>
</dbReference>
<evidence type="ECO:0000313" key="15">
    <source>
        <dbReference type="Proteomes" id="UP001652741"/>
    </source>
</evidence>
<comment type="subcellular location">
    <subcellularLocation>
        <location evidence="1">Cytoplasm</location>
    </subcellularLocation>
</comment>
<dbReference type="Proteomes" id="UP001652741">
    <property type="component" value="Chromosome ssa03"/>
</dbReference>
<dbReference type="RefSeq" id="XP_045571746.1">
    <property type="nucleotide sequence ID" value="XM_045715790.1"/>
</dbReference>
<dbReference type="SMART" id="SM01288">
    <property type="entry name" value="FISNA"/>
    <property type="match status" value="1"/>
</dbReference>
<dbReference type="CDD" id="cd16040">
    <property type="entry name" value="SPRY_PRY_SNTX"/>
    <property type="match status" value="1"/>
</dbReference>
<evidence type="ECO:0000256" key="11">
    <source>
        <dbReference type="SAM" id="MobiDB-lite"/>
    </source>
</evidence>
<dbReference type="Pfam" id="PF17779">
    <property type="entry name" value="WHD_NOD2"/>
    <property type="match status" value="1"/>
</dbReference>
<dbReference type="InterPro" id="IPR001841">
    <property type="entry name" value="Znf_RING"/>
</dbReference>
<dbReference type="InterPro" id="IPR041267">
    <property type="entry name" value="NLRP_HD2"/>
</dbReference>
<evidence type="ECO:0000256" key="8">
    <source>
        <dbReference type="ARBA" id="ARBA00022833"/>
    </source>
</evidence>